<proteinExistence type="predicted"/>
<evidence type="ECO:0000313" key="4">
    <source>
        <dbReference type="Proteomes" id="UP000837958"/>
    </source>
</evidence>
<reference evidence="2 3" key="1">
    <citation type="journal article" date="2007" name="Genome Biol.">
        <title>Characterization and modeling of the Haemophilus influenzae core and supragenomes based on the complete genomic sequences of Rd and 12 clinical nontypeable strains.</title>
        <authorList>
            <person name="Hogg J.S."/>
            <person name="Hu F.Z."/>
            <person name="Janto B."/>
            <person name="Boissy R."/>
            <person name="Hayes J."/>
            <person name="Keefe R."/>
            <person name="Post J.C."/>
            <person name="Ehrlich G.D."/>
        </authorList>
    </citation>
    <scope>NUCLEOTIDE SEQUENCE [LARGE SCALE GENOMIC DNA]</scope>
    <source>
        <strain evidence="2">3655</strain>
        <strain evidence="3">NTHi 3655</strain>
    </source>
</reference>
<dbReference type="Pfam" id="PF11985">
    <property type="entry name" value="Phage_Mu_Gp27"/>
    <property type="match status" value="1"/>
</dbReference>
<evidence type="ECO:0000313" key="2">
    <source>
        <dbReference type="EMBL" id="EDJ92027.1"/>
    </source>
</evidence>
<organism evidence="2 3">
    <name type="scientific">Haemophilus influenzae (strain NTHi 3655)</name>
    <dbReference type="NCBI Taxonomy" id="375177"/>
    <lineage>
        <taxon>Bacteria</taxon>
        <taxon>Pseudomonadati</taxon>
        <taxon>Pseudomonadota</taxon>
        <taxon>Gammaproteobacteria</taxon>
        <taxon>Pasteurellales</taxon>
        <taxon>Pasteurellaceae</taxon>
        <taxon>Haemophilus</taxon>
    </lineage>
</organism>
<dbReference type="EMBL" id="AAZF01000017">
    <property type="protein sequence ID" value="EDJ92027.1"/>
    <property type="molecule type" value="Genomic_DNA"/>
</dbReference>
<reference evidence="1" key="3">
    <citation type="submission" date="2024-01" db="EMBL/GenBank/DDBJ databases">
        <authorList>
            <person name="Riesbeck K."/>
        </authorList>
    </citation>
    <scope>NUCLEOTIDE SEQUENCE</scope>
    <source>
        <strain evidence="1">3655</strain>
    </source>
</reference>
<dbReference type="EMBL" id="OV040719">
    <property type="protein sequence ID" value="CAH0450968.1"/>
    <property type="molecule type" value="Genomic_DNA"/>
</dbReference>
<dbReference type="InterPro" id="IPR021874">
    <property type="entry name" value="Phage_Mu_Gp27"/>
</dbReference>
<dbReference type="RefSeq" id="WP_005658907.1">
    <property type="nucleotide sequence ID" value="NZ_AAZF01000017.1"/>
</dbReference>
<reference evidence="4" key="2">
    <citation type="submission" date="2021-11" db="EMBL/GenBank/DDBJ databases">
        <authorList>
            <person name="Riesbeck K."/>
        </authorList>
    </citation>
    <scope>NUCLEOTIDE SEQUENCE [LARGE SCALE GENOMIC DNA]</scope>
</reference>
<gene>
    <name evidence="2" type="ORF">CGSHi3655_00360</name>
    <name evidence="1" type="ORF">KRLU3655_LOCUS1044</name>
</gene>
<accession>A0A0H3PJU6</accession>
<evidence type="ECO:0000313" key="1">
    <source>
        <dbReference type="EMBL" id="CAH0450968.1"/>
    </source>
</evidence>
<dbReference type="Proteomes" id="UP000003185">
    <property type="component" value="Unassembled WGS sequence"/>
</dbReference>
<dbReference type="AlphaFoldDB" id="A0A0H3PJU6"/>
<sequence length="182" mass="20453">MAPRSSIEQLPEDVRRWLERALTENGFAGYVELEKLLKDKGYSISKSAIHRYGQKIEGRLKAIKESAEIAKLITESVDDDGDSQSDALMRLVQTDLMNILIESRNTEELSVKDKIKLFGNIGKNIAAMTSASVKLKQYQAEHKAKLLAKLDEMAKNAEQEGNDMPTLERVRKGLLETYGLNN</sequence>
<dbReference type="Proteomes" id="UP000837958">
    <property type="component" value="Chromosome"/>
</dbReference>
<evidence type="ECO:0000313" key="3">
    <source>
        <dbReference type="Proteomes" id="UP000003185"/>
    </source>
</evidence>
<name>A0A0H3PJU6_HAEI3</name>
<protein>
    <submittedName>
        <fullName evidence="1">DUF3486 family protein</fullName>
    </submittedName>
</protein>